<protein>
    <submittedName>
        <fullName evidence="1">Uncharacterized protein</fullName>
    </submittedName>
</protein>
<dbReference type="RefSeq" id="WP_186530354.1">
    <property type="nucleotide sequence ID" value="NZ_JABWQP020000002.1"/>
</dbReference>
<reference evidence="1" key="2">
    <citation type="submission" date="2020-07" db="EMBL/GenBank/DDBJ databases">
        <authorList>
            <person name="Lood C."/>
            <person name="Girard L."/>
        </authorList>
    </citation>
    <scope>NUCLEOTIDE SEQUENCE</scope>
    <source>
        <strain evidence="1">SWRI153</strain>
    </source>
</reference>
<dbReference type="Proteomes" id="UP000648816">
    <property type="component" value="Unassembled WGS sequence"/>
</dbReference>
<evidence type="ECO:0000313" key="3">
    <source>
        <dbReference type="Proteomes" id="UP000648816"/>
    </source>
</evidence>
<organism evidence="1">
    <name type="scientific">Pseudomonas khorasanensis</name>
    <dbReference type="NCBI Taxonomy" id="2745508"/>
    <lineage>
        <taxon>Bacteria</taxon>
        <taxon>Pseudomonadati</taxon>
        <taxon>Pseudomonadota</taxon>
        <taxon>Gammaproteobacteria</taxon>
        <taxon>Pseudomonadales</taxon>
        <taxon>Pseudomonadaceae</taxon>
        <taxon>Pseudomonas</taxon>
    </lineage>
</organism>
<dbReference type="AlphaFoldDB" id="A0A923F1Q4"/>
<reference evidence="2" key="3">
    <citation type="submission" date="2021-06" db="EMBL/GenBank/DDBJ databases">
        <title>Updating the genus Pseudomonas: Description of 43 new species and partition of the Pseudomonas putida group.</title>
        <authorList>
            <person name="Girard L."/>
            <person name="Lood C."/>
            <person name="Vandamme P."/>
            <person name="Rokni-Zadeh H."/>
            <person name="Van Noort V."/>
            <person name="Hofte M."/>
            <person name="Lavigne R."/>
            <person name="De Mot R."/>
        </authorList>
    </citation>
    <scope>NUCLEOTIDE SEQUENCE</scope>
    <source>
        <strain evidence="2">SWRI153</strain>
    </source>
</reference>
<accession>A0A923F1Q4</accession>
<proteinExistence type="predicted"/>
<dbReference type="EMBL" id="JABWQP020000002">
    <property type="protein sequence ID" value="MBV4485239.1"/>
    <property type="molecule type" value="Genomic_DNA"/>
</dbReference>
<gene>
    <name evidence="2" type="ORF">HU727_006525</name>
    <name evidence="1" type="ORF">HU727_06755</name>
</gene>
<evidence type="ECO:0000313" key="1">
    <source>
        <dbReference type="EMBL" id="MBC3341329.1"/>
    </source>
</evidence>
<sequence>MKSVEFIADYRDDLYVSLYRRWLIVDQLGFNRARTKVLSVQKAAFFDFLLKNPKDMHDFLVSFKKLNGNSPYADILYSNDAEHGASLEVKDFLHSMLVLETQGYVEVSSDGLEYLVSPGVNRLVIDTELTARWMLDISLLKPLVSRSLSVLQKSSLR</sequence>
<reference evidence="1 3" key="1">
    <citation type="journal article" date="2020" name="Microorganisms">
        <title>Reliable Identification of Environmental Pseudomonas Isolates Using the rpoD Gene.</title>
        <authorList>
            <consortium name="The Broad Institute Genome Sequencing Platform"/>
            <person name="Girard L."/>
            <person name="Lood C."/>
            <person name="Rokni-Zadeh H."/>
            <person name="van Noort V."/>
            <person name="Lavigne R."/>
            <person name="De Mot R."/>
        </authorList>
    </citation>
    <scope>NUCLEOTIDE SEQUENCE</scope>
    <source>
        <strain evidence="1 3">SWRI153</strain>
    </source>
</reference>
<keyword evidence="3" id="KW-1185">Reference proteome</keyword>
<evidence type="ECO:0000313" key="2">
    <source>
        <dbReference type="EMBL" id="MBV4485239.1"/>
    </source>
</evidence>
<comment type="caution">
    <text evidence="1">The sequence shown here is derived from an EMBL/GenBank/DDBJ whole genome shotgun (WGS) entry which is preliminary data.</text>
</comment>
<dbReference type="EMBL" id="JABWQP010000002">
    <property type="protein sequence ID" value="MBC3341329.1"/>
    <property type="molecule type" value="Genomic_DNA"/>
</dbReference>
<name>A0A923F1Q4_9PSED</name>